<protein>
    <recommendedName>
        <fullName evidence="4">Methyltransferase domain-containing protein</fullName>
    </recommendedName>
</protein>
<sequence>MTVLLSPTTGKPLRKDGPGVLTDGTERWPVLAGIPYLRTGRRELRDAALAAIDRGDERGALALLLRDQDDWARIAPPSLDEAACLADDIDGLTLRQAMERLNFGPVAHYFAHRWSAPTFLSALGLLETNWTDPPLVLELACGIGQILREVAAHGIAAAGIDVVFSKLWLARHFLLPDAPLVCADVTAGLPLELPEGAAILCHDAFYFMPEQERIAASLMAGAGERGSVLIGHAHNIRFEHGIAGRPRTPEEYAALFPGCRLYDDAELAHGPALARTPQELAAVEAVSLAWRAGGIGPTSPIDFHLPLAGTPLRLNPLLTRDSGRLRPAWPTPAFAREYANATYLEIDLPREDQLSGRVGDDPLTDDLARRRILLNLPERW</sequence>
<evidence type="ECO:0000313" key="2">
    <source>
        <dbReference type="EMBL" id="GEO37337.1"/>
    </source>
</evidence>
<evidence type="ECO:0008006" key="4">
    <source>
        <dbReference type="Google" id="ProtNLM"/>
    </source>
</evidence>
<dbReference type="EMBL" id="BJYZ01000006">
    <property type="protein sequence ID" value="GEO37337.1"/>
    <property type="molecule type" value="Genomic_DNA"/>
</dbReference>
<evidence type="ECO:0000256" key="1">
    <source>
        <dbReference type="SAM" id="MobiDB-lite"/>
    </source>
</evidence>
<dbReference type="SUPFAM" id="SSF53335">
    <property type="entry name" value="S-adenosyl-L-methionine-dependent methyltransferases"/>
    <property type="match status" value="1"/>
</dbReference>
<keyword evidence="3" id="KW-1185">Reference proteome</keyword>
<proteinExistence type="predicted"/>
<evidence type="ECO:0000313" key="3">
    <source>
        <dbReference type="Proteomes" id="UP000321523"/>
    </source>
</evidence>
<dbReference type="Gene3D" id="3.40.50.150">
    <property type="entry name" value="Vaccinia Virus protein VP39"/>
    <property type="match status" value="1"/>
</dbReference>
<dbReference type="Proteomes" id="UP000321523">
    <property type="component" value="Unassembled WGS sequence"/>
</dbReference>
<feature type="region of interest" description="Disordered" evidence="1">
    <location>
        <begin position="1"/>
        <end position="21"/>
    </location>
</feature>
<comment type="caution">
    <text evidence="2">The sequence shown here is derived from an EMBL/GenBank/DDBJ whole genome shotgun (WGS) entry which is preliminary data.</text>
</comment>
<organism evidence="2 3">
    <name type="scientific">Skermanella aerolata</name>
    <dbReference type="NCBI Taxonomy" id="393310"/>
    <lineage>
        <taxon>Bacteria</taxon>
        <taxon>Pseudomonadati</taxon>
        <taxon>Pseudomonadota</taxon>
        <taxon>Alphaproteobacteria</taxon>
        <taxon>Rhodospirillales</taxon>
        <taxon>Azospirillaceae</taxon>
        <taxon>Skermanella</taxon>
    </lineage>
</organism>
<dbReference type="InterPro" id="IPR029063">
    <property type="entry name" value="SAM-dependent_MTases_sf"/>
</dbReference>
<accession>A0A512DLI8</accession>
<dbReference type="RefSeq" id="WP_044426973.1">
    <property type="nucleotide sequence ID" value="NZ_BJYZ01000006.1"/>
</dbReference>
<dbReference type="OrthoDB" id="9811589at2"/>
<gene>
    <name evidence="2" type="ORF">SAE02_14850</name>
</gene>
<dbReference type="AlphaFoldDB" id="A0A512DLI8"/>
<reference evidence="2 3" key="1">
    <citation type="submission" date="2019-07" db="EMBL/GenBank/DDBJ databases">
        <title>Whole genome shotgun sequence of Skermanella aerolata NBRC 106429.</title>
        <authorList>
            <person name="Hosoyama A."/>
            <person name="Uohara A."/>
            <person name="Ohji S."/>
            <person name="Ichikawa N."/>
        </authorList>
    </citation>
    <scope>NUCLEOTIDE SEQUENCE [LARGE SCALE GENOMIC DNA]</scope>
    <source>
        <strain evidence="2 3">NBRC 106429</strain>
    </source>
</reference>
<name>A0A512DLI8_9PROT</name>